<dbReference type="Gene3D" id="1.10.10.10">
    <property type="entry name" value="Winged helix-like DNA-binding domain superfamily/Winged helix DNA-binding domain"/>
    <property type="match status" value="1"/>
</dbReference>
<keyword evidence="1" id="KW-0540">Nuclease</keyword>
<evidence type="ECO:0000256" key="4">
    <source>
        <dbReference type="SAM" id="MobiDB-lite"/>
    </source>
</evidence>
<proteinExistence type="predicted"/>
<dbReference type="GO" id="GO:0009307">
    <property type="term" value="P:DNA restriction-modification system"/>
    <property type="evidence" value="ECO:0007669"/>
    <property type="project" value="InterPro"/>
</dbReference>
<dbReference type="CDD" id="cd22338">
    <property type="entry name" value="NaeI-like"/>
    <property type="match status" value="1"/>
</dbReference>
<evidence type="ECO:0000259" key="5">
    <source>
        <dbReference type="Pfam" id="PF09126"/>
    </source>
</evidence>
<dbReference type="InterPro" id="IPR036388">
    <property type="entry name" value="WH-like_DNA-bd_sf"/>
</dbReference>
<sequence length="285" mass="32568">MFRKTFDVLYDGQHTGRYRWDQLMKTEKTHYGSLFEINLRRAFNDVIDDVPDEDYPLDYRVCGHDIDCKFSQKLNGWMLPPECFGHLLLVATANDEQGVWSLGIVRASDSNRRLTSNRDKKTQLNPRGVLQIRWLFKNSPLLPNVLLSLDDDTVQKILEPKGGQGRIIELCRLVTGRRIGRNTIATVAQQDDYMARLRDNGHGARTVLRDEGYLIAGEYKAHREIARKLGQPEPQAGEIVSFRVVPAADDDSNTVELEGRRWRVARPDEPVTEPAPKLPTTKKSE</sequence>
<protein>
    <submittedName>
        <fullName evidence="6">Restriction endonuclease NaeI</fullName>
    </submittedName>
</protein>
<dbReference type="SUPFAM" id="SSF52980">
    <property type="entry name" value="Restriction endonuclease-like"/>
    <property type="match status" value="1"/>
</dbReference>
<dbReference type="AlphaFoldDB" id="A0A285EY51"/>
<dbReference type="Proteomes" id="UP000219612">
    <property type="component" value="Unassembled WGS sequence"/>
</dbReference>
<dbReference type="EMBL" id="OBDY01000001">
    <property type="protein sequence ID" value="SNY03947.1"/>
    <property type="molecule type" value="Genomic_DNA"/>
</dbReference>
<keyword evidence="2 6" id="KW-0255">Endonuclease</keyword>
<reference evidence="6 7" key="1">
    <citation type="submission" date="2017-09" db="EMBL/GenBank/DDBJ databases">
        <authorList>
            <person name="Ehlers B."/>
            <person name="Leendertz F.H."/>
        </authorList>
    </citation>
    <scope>NUCLEOTIDE SEQUENCE [LARGE SCALE GENOMIC DNA]</scope>
    <source>
        <strain evidence="6 7">CGMCC 4.6857</strain>
    </source>
</reference>
<gene>
    <name evidence="6" type="ORF">SAMN05421748_10183</name>
</gene>
<dbReference type="GO" id="GO:0009036">
    <property type="term" value="F:type II site-specific deoxyribonuclease activity"/>
    <property type="evidence" value="ECO:0007669"/>
    <property type="project" value="InterPro"/>
</dbReference>
<dbReference type="GO" id="GO:0003677">
    <property type="term" value="F:DNA binding"/>
    <property type="evidence" value="ECO:0007669"/>
    <property type="project" value="InterPro"/>
</dbReference>
<feature type="region of interest" description="Disordered" evidence="4">
    <location>
        <begin position="252"/>
        <end position="285"/>
    </location>
</feature>
<dbReference type="InterPro" id="IPR011335">
    <property type="entry name" value="Restrct_endonuc-II-like"/>
</dbReference>
<feature type="domain" description="Type II restriction enzyme NaeI" evidence="5">
    <location>
        <begin position="2"/>
        <end position="272"/>
    </location>
</feature>
<evidence type="ECO:0000256" key="3">
    <source>
        <dbReference type="ARBA" id="ARBA00022801"/>
    </source>
</evidence>
<evidence type="ECO:0000256" key="2">
    <source>
        <dbReference type="ARBA" id="ARBA00022759"/>
    </source>
</evidence>
<keyword evidence="3" id="KW-0378">Hydrolase</keyword>
<keyword evidence="7" id="KW-1185">Reference proteome</keyword>
<evidence type="ECO:0000313" key="7">
    <source>
        <dbReference type="Proteomes" id="UP000219612"/>
    </source>
</evidence>
<dbReference type="Gene3D" id="3.40.600.10">
    <property type="entry name" value="DNA mismatch repair MutH/Restriction endonuclease, type II"/>
    <property type="match status" value="1"/>
</dbReference>
<organism evidence="6 7">
    <name type="scientific">Paractinoplanes atraurantiacus</name>
    <dbReference type="NCBI Taxonomy" id="1036182"/>
    <lineage>
        <taxon>Bacteria</taxon>
        <taxon>Bacillati</taxon>
        <taxon>Actinomycetota</taxon>
        <taxon>Actinomycetes</taxon>
        <taxon>Micromonosporales</taxon>
        <taxon>Micromonosporaceae</taxon>
        <taxon>Paractinoplanes</taxon>
    </lineage>
</organism>
<dbReference type="InterPro" id="IPR015210">
    <property type="entry name" value="NaeI"/>
</dbReference>
<feature type="compositionally biased region" description="Basic and acidic residues" evidence="4">
    <location>
        <begin position="257"/>
        <end position="269"/>
    </location>
</feature>
<evidence type="ECO:0000256" key="1">
    <source>
        <dbReference type="ARBA" id="ARBA00022722"/>
    </source>
</evidence>
<accession>A0A285EY51</accession>
<dbReference type="InterPro" id="IPR037057">
    <property type="entry name" value="DNA_rep_MutH/T2_RE_sf"/>
</dbReference>
<evidence type="ECO:0000313" key="6">
    <source>
        <dbReference type="EMBL" id="SNY03947.1"/>
    </source>
</evidence>
<dbReference type="Pfam" id="PF09126">
    <property type="entry name" value="NaeI"/>
    <property type="match status" value="1"/>
</dbReference>
<name>A0A285EY51_9ACTN</name>